<proteinExistence type="predicted"/>
<dbReference type="Gene3D" id="1.10.8.10">
    <property type="entry name" value="DNA helicase RuvA subunit, C-terminal domain"/>
    <property type="match status" value="1"/>
</dbReference>
<evidence type="ECO:0000313" key="2">
    <source>
        <dbReference type="Proteomes" id="UP000031668"/>
    </source>
</evidence>
<dbReference type="EMBL" id="JWZT01002870">
    <property type="protein sequence ID" value="KII68338.1"/>
    <property type="molecule type" value="Genomic_DNA"/>
</dbReference>
<dbReference type="AlphaFoldDB" id="A0A0C2JGH7"/>
<dbReference type="SUPFAM" id="SSF46934">
    <property type="entry name" value="UBA-like"/>
    <property type="match status" value="1"/>
</dbReference>
<comment type="caution">
    <text evidence="1">The sequence shown here is derived from an EMBL/GenBank/DDBJ whole genome shotgun (WGS) entry which is preliminary data.</text>
</comment>
<protein>
    <recommendedName>
        <fullName evidence="3">UBX domain-containing protein 7</fullName>
    </recommendedName>
</protein>
<keyword evidence="2" id="KW-1185">Reference proteome</keyword>
<organism evidence="1 2">
    <name type="scientific">Thelohanellus kitauei</name>
    <name type="common">Myxosporean</name>
    <dbReference type="NCBI Taxonomy" id="669202"/>
    <lineage>
        <taxon>Eukaryota</taxon>
        <taxon>Metazoa</taxon>
        <taxon>Cnidaria</taxon>
        <taxon>Myxozoa</taxon>
        <taxon>Myxosporea</taxon>
        <taxon>Bivalvulida</taxon>
        <taxon>Platysporina</taxon>
        <taxon>Myxobolidae</taxon>
        <taxon>Thelohanellus</taxon>
    </lineage>
</organism>
<sequence length="184" mass="20998">MAHALNLMRRTRNSNRNTINQFVNQTGESEETARVYLEGANWSLQEAIATFRQNSSRSQETPNNPPLTQQEPVVVDLRNQIHIESSNFHYMVGQHSSNQILESLMLGGRLERKWVFLIILDDSFSSYVFQNDIYPVISSQEVFTKNFIVKKVSIGKSDDIGQIISNYRLLTKPVIVIIDPVTGI</sequence>
<evidence type="ECO:0000313" key="1">
    <source>
        <dbReference type="EMBL" id="KII68338.1"/>
    </source>
</evidence>
<reference evidence="1 2" key="1">
    <citation type="journal article" date="2014" name="Genome Biol. Evol.">
        <title>The genome of the myxosporean Thelohanellus kitauei shows adaptations to nutrient acquisition within its fish host.</title>
        <authorList>
            <person name="Yang Y."/>
            <person name="Xiong J."/>
            <person name="Zhou Z."/>
            <person name="Huo F."/>
            <person name="Miao W."/>
            <person name="Ran C."/>
            <person name="Liu Y."/>
            <person name="Zhang J."/>
            <person name="Feng J."/>
            <person name="Wang M."/>
            <person name="Wang M."/>
            <person name="Wang L."/>
            <person name="Yao B."/>
        </authorList>
    </citation>
    <scope>NUCLEOTIDE SEQUENCE [LARGE SCALE GENOMIC DNA]</scope>
    <source>
        <strain evidence="1">Wuqing</strain>
    </source>
</reference>
<dbReference type="CDD" id="cd14348">
    <property type="entry name" value="UBA_p47"/>
    <property type="match status" value="1"/>
</dbReference>
<dbReference type="Gene3D" id="3.40.30.10">
    <property type="entry name" value="Glutaredoxin"/>
    <property type="match status" value="1"/>
</dbReference>
<dbReference type="InterPro" id="IPR009060">
    <property type="entry name" value="UBA-like_sf"/>
</dbReference>
<gene>
    <name evidence="1" type="ORF">RF11_06782</name>
</gene>
<name>A0A0C2JGH7_THEKT</name>
<dbReference type="Pfam" id="PF14555">
    <property type="entry name" value="UBA_4"/>
    <property type="match status" value="1"/>
</dbReference>
<dbReference type="Proteomes" id="UP000031668">
    <property type="component" value="Unassembled WGS sequence"/>
</dbReference>
<accession>A0A0C2JGH7</accession>
<evidence type="ECO:0008006" key="3">
    <source>
        <dbReference type="Google" id="ProtNLM"/>
    </source>
</evidence>
<dbReference type="OrthoDB" id="25887at2759"/>